<sequence length="79" mass="8875">MNCHYHKPASIRVHYPQVYLSVFPCVPFLWFLLHTSDSSPQLPATVSLPIAWQDIIYEVECKPSPSLPPPQASECAGHT</sequence>
<dbReference type="AlphaFoldDB" id="A0A5B7E069"/>
<evidence type="ECO:0000313" key="2">
    <source>
        <dbReference type="EMBL" id="MPC27300.1"/>
    </source>
</evidence>
<keyword evidence="1" id="KW-1133">Transmembrane helix</keyword>
<evidence type="ECO:0000256" key="1">
    <source>
        <dbReference type="SAM" id="Phobius"/>
    </source>
</evidence>
<proteinExistence type="predicted"/>
<keyword evidence="1" id="KW-0472">Membrane</keyword>
<keyword evidence="3" id="KW-1185">Reference proteome</keyword>
<dbReference type="Proteomes" id="UP000324222">
    <property type="component" value="Unassembled WGS sequence"/>
</dbReference>
<reference evidence="2 3" key="1">
    <citation type="submission" date="2019-05" db="EMBL/GenBank/DDBJ databases">
        <title>Another draft genome of Portunus trituberculatus and its Hox gene families provides insights of decapod evolution.</title>
        <authorList>
            <person name="Jeong J.-H."/>
            <person name="Song I."/>
            <person name="Kim S."/>
            <person name="Choi T."/>
            <person name="Kim D."/>
            <person name="Ryu S."/>
            <person name="Kim W."/>
        </authorList>
    </citation>
    <scope>NUCLEOTIDE SEQUENCE [LARGE SCALE GENOMIC DNA]</scope>
    <source>
        <tissue evidence="2">Muscle</tissue>
    </source>
</reference>
<feature type="transmembrane region" description="Helical" evidence="1">
    <location>
        <begin position="15"/>
        <end position="33"/>
    </location>
</feature>
<keyword evidence="1" id="KW-0812">Transmembrane</keyword>
<protein>
    <submittedName>
        <fullName evidence="2">Uncharacterized protein</fullName>
    </submittedName>
</protein>
<evidence type="ECO:0000313" key="3">
    <source>
        <dbReference type="Proteomes" id="UP000324222"/>
    </source>
</evidence>
<organism evidence="2 3">
    <name type="scientific">Portunus trituberculatus</name>
    <name type="common">Swimming crab</name>
    <name type="synonym">Neptunus trituberculatus</name>
    <dbReference type="NCBI Taxonomy" id="210409"/>
    <lineage>
        <taxon>Eukaryota</taxon>
        <taxon>Metazoa</taxon>
        <taxon>Ecdysozoa</taxon>
        <taxon>Arthropoda</taxon>
        <taxon>Crustacea</taxon>
        <taxon>Multicrustacea</taxon>
        <taxon>Malacostraca</taxon>
        <taxon>Eumalacostraca</taxon>
        <taxon>Eucarida</taxon>
        <taxon>Decapoda</taxon>
        <taxon>Pleocyemata</taxon>
        <taxon>Brachyura</taxon>
        <taxon>Eubrachyura</taxon>
        <taxon>Portunoidea</taxon>
        <taxon>Portunidae</taxon>
        <taxon>Portuninae</taxon>
        <taxon>Portunus</taxon>
    </lineage>
</organism>
<accession>A0A5B7E069</accession>
<name>A0A5B7E069_PORTR</name>
<comment type="caution">
    <text evidence="2">The sequence shown here is derived from an EMBL/GenBank/DDBJ whole genome shotgun (WGS) entry which is preliminary data.</text>
</comment>
<dbReference type="EMBL" id="VSRR010001722">
    <property type="protein sequence ID" value="MPC27300.1"/>
    <property type="molecule type" value="Genomic_DNA"/>
</dbReference>
<gene>
    <name evidence="2" type="ORF">E2C01_020468</name>
</gene>